<feature type="compositionally biased region" description="Polar residues" evidence="1">
    <location>
        <begin position="92"/>
        <end position="102"/>
    </location>
</feature>
<evidence type="ECO:0000256" key="1">
    <source>
        <dbReference type="SAM" id="MobiDB-lite"/>
    </source>
</evidence>
<evidence type="ECO:0000313" key="2">
    <source>
        <dbReference type="EMBL" id="WVZ50452.1"/>
    </source>
</evidence>
<reference evidence="2 3" key="1">
    <citation type="submission" date="2024-02" db="EMBL/GenBank/DDBJ databases">
        <title>High-quality chromosome-scale genome assembly of Pensacola bahiagrass (Paspalum notatum Flugge var. saurae).</title>
        <authorList>
            <person name="Vega J.M."/>
            <person name="Podio M."/>
            <person name="Orjuela J."/>
            <person name="Siena L.A."/>
            <person name="Pessino S.C."/>
            <person name="Combes M.C."/>
            <person name="Mariac C."/>
            <person name="Albertini E."/>
            <person name="Pupilli F."/>
            <person name="Ortiz J.P.A."/>
            <person name="Leblanc O."/>
        </authorList>
    </citation>
    <scope>NUCLEOTIDE SEQUENCE [LARGE SCALE GENOMIC DNA]</scope>
    <source>
        <strain evidence="2">R1</strain>
        <tissue evidence="2">Leaf</tissue>
    </source>
</reference>
<dbReference type="Proteomes" id="UP001341281">
    <property type="component" value="Chromosome 01"/>
</dbReference>
<keyword evidence="3" id="KW-1185">Reference proteome</keyword>
<feature type="region of interest" description="Disordered" evidence="1">
    <location>
        <begin position="1"/>
        <end position="25"/>
    </location>
</feature>
<feature type="region of interest" description="Disordered" evidence="1">
    <location>
        <begin position="76"/>
        <end position="103"/>
    </location>
</feature>
<evidence type="ECO:0000313" key="3">
    <source>
        <dbReference type="Proteomes" id="UP001341281"/>
    </source>
</evidence>
<gene>
    <name evidence="2" type="ORF">U9M48_001703</name>
</gene>
<organism evidence="2 3">
    <name type="scientific">Paspalum notatum var. saurae</name>
    <dbReference type="NCBI Taxonomy" id="547442"/>
    <lineage>
        <taxon>Eukaryota</taxon>
        <taxon>Viridiplantae</taxon>
        <taxon>Streptophyta</taxon>
        <taxon>Embryophyta</taxon>
        <taxon>Tracheophyta</taxon>
        <taxon>Spermatophyta</taxon>
        <taxon>Magnoliopsida</taxon>
        <taxon>Liliopsida</taxon>
        <taxon>Poales</taxon>
        <taxon>Poaceae</taxon>
        <taxon>PACMAD clade</taxon>
        <taxon>Panicoideae</taxon>
        <taxon>Andropogonodae</taxon>
        <taxon>Paspaleae</taxon>
        <taxon>Paspalinae</taxon>
        <taxon>Paspalum</taxon>
    </lineage>
</organism>
<protein>
    <submittedName>
        <fullName evidence="2">Uncharacterized protein</fullName>
    </submittedName>
</protein>
<dbReference type="AlphaFoldDB" id="A0AAQ3PPB5"/>
<name>A0AAQ3PPB5_PASNO</name>
<dbReference type="EMBL" id="CP144745">
    <property type="protein sequence ID" value="WVZ50452.1"/>
    <property type="molecule type" value="Genomic_DNA"/>
</dbReference>
<sequence length="119" mass="12585">MDLEIRPEGEQIRSSDPTSKESAHRSDLLLRLPNSQSQQLVSQPSAGPRLLVAASQFKLRSLQGLPHVPATAAWGVAGEERSGDDTVAAATHAQTRPSSSRSAGPAICIEMIRGFGDGL</sequence>
<accession>A0AAQ3PPB5</accession>
<proteinExistence type="predicted"/>